<keyword evidence="4 7" id="KW-0812">Transmembrane</keyword>
<comment type="subcellular location">
    <subcellularLocation>
        <location evidence="1 7">Cell membrane</location>
        <topology evidence="1 7">Multi-pass membrane protein</topology>
    </subcellularLocation>
</comment>
<name>A0ABT7DWT3_9NEIS</name>
<reference evidence="9" key="1">
    <citation type="submission" date="2023-03" db="EMBL/GenBank/DDBJ databases">
        <title>Chitinimonas shenzhenensis gen. nov., sp. nov., a novel member of family Burkholderiaceae isolated from activated sludge collected in Shen Zhen, China.</title>
        <authorList>
            <person name="Wang X."/>
        </authorList>
    </citation>
    <scope>NUCLEOTIDE SEQUENCE</scope>
    <source>
        <strain evidence="9">DQS-5</strain>
    </source>
</reference>
<protein>
    <submittedName>
        <fullName evidence="9">ABC transporter permease</fullName>
    </submittedName>
</protein>
<evidence type="ECO:0000256" key="4">
    <source>
        <dbReference type="ARBA" id="ARBA00022692"/>
    </source>
</evidence>
<evidence type="ECO:0000256" key="5">
    <source>
        <dbReference type="ARBA" id="ARBA00022989"/>
    </source>
</evidence>
<keyword evidence="10" id="KW-1185">Reference proteome</keyword>
<dbReference type="SUPFAM" id="SSF161098">
    <property type="entry name" value="MetI-like"/>
    <property type="match status" value="1"/>
</dbReference>
<organism evidence="9 10">
    <name type="scientific">Parachitinimonas caeni</name>
    <dbReference type="NCBI Taxonomy" id="3031301"/>
    <lineage>
        <taxon>Bacteria</taxon>
        <taxon>Pseudomonadati</taxon>
        <taxon>Pseudomonadota</taxon>
        <taxon>Betaproteobacteria</taxon>
        <taxon>Neisseriales</taxon>
        <taxon>Chitinibacteraceae</taxon>
        <taxon>Parachitinimonas</taxon>
    </lineage>
</organism>
<evidence type="ECO:0000256" key="3">
    <source>
        <dbReference type="ARBA" id="ARBA00022475"/>
    </source>
</evidence>
<dbReference type="Pfam" id="PF19300">
    <property type="entry name" value="BPD_transp_1_N"/>
    <property type="match status" value="1"/>
</dbReference>
<dbReference type="RefSeq" id="WP_284100825.1">
    <property type="nucleotide sequence ID" value="NZ_JARRAF010000010.1"/>
</dbReference>
<dbReference type="CDD" id="cd06261">
    <property type="entry name" value="TM_PBP2"/>
    <property type="match status" value="1"/>
</dbReference>
<evidence type="ECO:0000313" key="9">
    <source>
        <dbReference type="EMBL" id="MDK2124515.1"/>
    </source>
</evidence>
<feature type="transmembrane region" description="Helical" evidence="7">
    <location>
        <begin position="12"/>
        <end position="31"/>
    </location>
</feature>
<evidence type="ECO:0000256" key="2">
    <source>
        <dbReference type="ARBA" id="ARBA00022448"/>
    </source>
</evidence>
<dbReference type="Proteomes" id="UP001172778">
    <property type="component" value="Unassembled WGS sequence"/>
</dbReference>
<dbReference type="InterPro" id="IPR035906">
    <property type="entry name" value="MetI-like_sf"/>
</dbReference>
<comment type="caution">
    <text evidence="9">The sequence shown here is derived from an EMBL/GenBank/DDBJ whole genome shotgun (WGS) entry which is preliminary data.</text>
</comment>
<feature type="transmembrane region" description="Helical" evidence="7">
    <location>
        <begin position="279"/>
        <end position="302"/>
    </location>
</feature>
<dbReference type="PROSITE" id="PS50928">
    <property type="entry name" value="ABC_TM1"/>
    <property type="match status" value="1"/>
</dbReference>
<evidence type="ECO:0000256" key="7">
    <source>
        <dbReference type="RuleBase" id="RU363032"/>
    </source>
</evidence>
<feature type="domain" description="ABC transmembrane type-1" evidence="8">
    <location>
        <begin position="95"/>
        <end position="302"/>
    </location>
</feature>
<keyword evidence="5 7" id="KW-1133">Transmembrane helix</keyword>
<feature type="transmembrane region" description="Helical" evidence="7">
    <location>
        <begin position="101"/>
        <end position="123"/>
    </location>
</feature>
<evidence type="ECO:0000256" key="1">
    <source>
        <dbReference type="ARBA" id="ARBA00004651"/>
    </source>
</evidence>
<dbReference type="InterPro" id="IPR045621">
    <property type="entry name" value="BPD_transp_1_N"/>
</dbReference>
<keyword evidence="3" id="KW-1003">Cell membrane</keyword>
<accession>A0ABT7DWT3</accession>
<feature type="transmembrane region" description="Helical" evidence="7">
    <location>
        <begin position="233"/>
        <end position="259"/>
    </location>
</feature>
<gene>
    <name evidence="9" type="ORF">PZA18_10665</name>
</gene>
<evidence type="ECO:0000259" key="8">
    <source>
        <dbReference type="PROSITE" id="PS50928"/>
    </source>
</evidence>
<comment type="similarity">
    <text evidence="7">Belongs to the binding-protein-dependent transport system permease family.</text>
</comment>
<feature type="transmembrane region" description="Helical" evidence="7">
    <location>
        <begin position="135"/>
        <end position="155"/>
    </location>
</feature>
<dbReference type="PANTHER" id="PTHR43163">
    <property type="entry name" value="DIPEPTIDE TRANSPORT SYSTEM PERMEASE PROTEIN DPPB-RELATED"/>
    <property type="match status" value="1"/>
</dbReference>
<dbReference type="Pfam" id="PF00528">
    <property type="entry name" value="BPD_transp_1"/>
    <property type="match status" value="1"/>
</dbReference>
<proteinExistence type="inferred from homology"/>
<keyword evidence="6 7" id="KW-0472">Membrane</keyword>
<dbReference type="Gene3D" id="1.10.3720.10">
    <property type="entry name" value="MetI-like"/>
    <property type="match status" value="1"/>
</dbReference>
<dbReference type="InterPro" id="IPR000515">
    <property type="entry name" value="MetI-like"/>
</dbReference>
<evidence type="ECO:0000313" key="10">
    <source>
        <dbReference type="Proteomes" id="UP001172778"/>
    </source>
</evidence>
<evidence type="ECO:0000256" key="6">
    <source>
        <dbReference type="ARBA" id="ARBA00023136"/>
    </source>
</evidence>
<keyword evidence="2 7" id="KW-0813">Transport</keyword>
<dbReference type="PANTHER" id="PTHR43163:SF6">
    <property type="entry name" value="DIPEPTIDE TRANSPORT SYSTEM PERMEASE PROTEIN DPPB-RELATED"/>
    <property type="match status" value="1"/>
</dbReference>
<feature type="transmembrane region" description="Helical" evidence="7">
    <location>
        <begin position="175"/>
        <end position="198"/>
    </location>
</feature>
<sequence>MGAYIFRRVWQMIPTLIGVVLLVFFLFKYFGGDPAAVLAGKQLTADKIAAIRAQLGLDQPVIVQLLIFVKQILTFDFGRSWSTNEVVSNMLVNRGKVSLTVMAQVWFLDAIISVLLAVIAAYLKGSLSERLITGICTAAMSISLLLYVVIGQYFLGFKWALFPVMGWSESFWVNVTRYSPLPVLLMLAVSIAPSLRLYRTFLIEELNQDYVRTARAKGAGDHRVMLVHVLRNAAIPIVTNIAMAIPGLFVGSFVIEQVFSIPGLGREVVLAVDRSDFPVIKAITVSLAMMTMLANLGVDLLYKWLDPRVQLK</sequence>
<dbReference type="EMBL" id="JARRAF010000010">
    <property type="protein sequence ID" value="MDK2124515.1"/>
    <property type="molecule type" value="Genomic_DNA"/>
</dbReference>